<evidence type="ECO:0000256" key="4">
    <source>
        <dbReference type="PROSITE-ProRule" id="PRU00284"/>
    </source>
</evidence>
<comment type="caution">
    <text evidence="8">The sequence shown here is derived from an EMBL/GenBank/DDBJ whole genome shotgun (WGS) entry which is preliminary data.</text>
</comment>
<dbReference type="InterPro" id="IPR004089">
    <property type="entry name" value="MCPsignal_dom"/>
</dbReference>
<feature type="transmembrane region" description="Helical" evidence="5">
    <location>
        <begin position="6"/>
        <end position="27"/>
    </location>
</feature>
<dbReference type="Pfam" id="PF12729">
    <property type="entry name" value="4HB_MCP_1"/>
    <property type="match status" value="1"/>
</dbReference>
<dbReference type="GO" id="GO:0006935">
    <property type="term" value="P:chemotaxis"/>
    <property type="evidence" value="ECO:0007669"/>
    <property type="project" value="InterPro"/>
</dbReference>
<dbReference type="PROSITE" id="PS50885">
    <property type="entry name" value="HAMP"/>
    <property type="match status" value="1"/>
</dbReference>
<dbReference type="CDD" id="cd11386">
    <property type="entry name" value="MCP_signal"/>
    <property type="match status" value="1"/>
</dbReference>
<dbReference type="PANTHER" id="PTHR32089">
    <property type="entry name" value="METHYL-ACCEPTING CHEMOTAXIS PROTEIN MCPB"/>
    <property type="match status" value="1"/>
</dbReference>
<dbReference type="SUPFAM" id="SSF58104">
    <property type="entry name" value="Methyl-accepting chemotaxis protein (MCP) signaling domain"/>
    <property type="match status" value="1"/>
</dbReference>
<organism evidence="8 9">
    <name type="scientific">Chromobacterium haemolyticum</name>
    <dbReference type="NCBI Taxonomy" id="394935"/>
    <lineage>
        <taxon>Bacteria</taxon>
        <taxon>Pseudomonadati</taxon>
        <taxon>Pseudomonadota</taxon>
        <taxon>Betaproteobacteria</taxon>
        <taxon>Neisseriales</taxon>
        <taxon>Chromobacteriaceae</taxon>
        <taxon>Chromobacterium</taxon>
    </lineage>
</organism>
<sequence>MTIVQRIVMLLSASLLAVLTVGGYGLWEQQQAKHRFDDALGNLIPSVRDLNKATSGFIDMRSGIIRHVLASRPEDKRAAEDMVKQADQVLDSAFDTYGKSDVYDERDRKLLDEDLRTLAQLREGRQKLFAISNTNDIAATNKEFISGAIGVSTKAFRKAIDAHVAFNMQVAAEIQKANEAASQRTLWMMAGFIALVVALVALLGGQVLSVIRRGLAQIQDTIQQVSAQLDFTRRAPVARMDEIGVTASAFNDLLGRLQQNLGAILSGAQEVAGASQALNQTAEQVATAAASQSSSSANVAATIEQMTVSVNHVADRAQETHGLASSAGTMAMEGSTTISQTINDIRQISRAVDEAAGSIRELGKFSGQVNAVVSVIKDIADQTNLLALNASIEAARAGEMGRGFAVVADEVRMLAERTTSSTQEISSTLSAMQERSRQASTQMQTAEDLVKNSVERADDADTAIRQIGGATGDTVRMVSEISAAIKEQGSATNNIAVQVESIAQMSEEASSAAQETASSAQQLDRLAKEQIATLSQYRL</sequence>
<comment type="subcellular location">
    <subcellularLocation>
        <location evidence="1">Membrane</location>
    </subcellularLocation>
</comment>
<dbReference type="AlphaFoldDB" id="A0A1W0CU40"/>
<keyword evidence="2 4" id="KW-0807">Transducer</keyword>
<dbReference type="PROSITE" id="PS50111">
    <property type="entry name" value="CHEMOTAXIS_TRANSDUC_2"/>
    <property type="match status" value="1"/>
</dbReference>
<feature type="domain" description="Methyl-accepting transducer" evidence="6">
    <location>
        <begin position="267"/>
        <end position="503"/>
    </location>
</feature>
<dbReference type="Pfam" id="PF00015">
    <property type="entry name" value="MCPsignal"/>
    <property type="match status" value="1"/>
</dbReference>
<evidence type="ECO:0000256" key="5">
    <source>
        <dbReference type="SAM" id="Phobius"/>
    </source>
</evidence>
<dbReference type="EMBL" id="MUKV01000016">
    <property type="protein sequence ID" value="OQS38193.1"/>
    <property type="molecule type" value="Genomic_DNA"/>
</dbReference>
<dbReference type="Gene3D" id="1.10.287.950">
    <property type="entry name" value="Methyl-accepting chemotaxis protein"/>
    <property type="match status" value="1"/>
</dbReference>
<dbReference type="PANTHER" id="PTHR32089:SF112">
    <property type="entry name" value="LYSOZYME-LIKE PROTEIN-RELATED"/>
    <property type="match status" value="1"/>
</dbReference>
<keyword evidence="5" id="KW-0812">Transmembrane</keyword>
<keyword evidence="5" id="KW-0472">Membrane</keyword>
<dbReference type="CDD" id="cd06225">
    <property type="entry name" value="HAMP"/>
    <property type="match status" value="1"/>
</dbReference>
<accession>A0A1W0CU40</accession>
<dbReference type="InterPro" id="IPR003660">
    <property type="entry name" value="HAMP_dom"/>
</dbReference>
<evidence type="ECO:0000256" key="1">
    <source>
        <dbReference type="ARBA" id="ARBA00004370"/>
    </source>
</evidence>
<dbReference type="RefSeq" id="WP_081555774.1">
    <property type="nucleotide sequence ID" value="NZ_MUKV01000016.1"/>
</dbReference>
<dbReference type="SMART" id="SM00283">
    <property type="entry name" value="MA"/>
    <property type="match status" value="1"/>
</dbReference>
<proteinExistence type="inferred from homology"/>
<evidence type="ECO:0000259" key="6">
    <source>
        <dbReference type="PROSITE" id="PS50111"/>
    </source>
</evidence>
<dbReference type="SMART" id="SM00304">
    <property type="entry name" value="HAMP"/>
    <property type="match status" value="1"/>
</dbReference>
<feature type="transmembrane region" description="Helical" evidence="5">
    <location>
        <begin position="186"/>
        <end position="208"/>
    </location>
</feature>
<dbReference type="Proteomes" id="UP000192721">
    <property type="component" value="Unassembled WGS sequence"/>
</dbReference>
<dbReference type="Pfam" id="PF00672">
    <property type="entry name" value="HAMP"/>
    <property type="match status" value="1"/>
</dbReference>
<feature type="domain" description="HAMP" evidence="7">
    <location>
        <begin position="209"/>
        <end position="262"/>
    </location>
</feature>
<evidence type="ECO:0000256" key="3">
    <source>
        <dbReference type="ARBA" id="ARBA00029447"/>
    </source>
</evidence>
<dbReference type="FunFam" id="1.10.287.950:FF:000001">
    <property type="entry name" value="Methyl-accepting chemotaxis sensory transducer"/>
    <property type="match status" value="1"/>
</dbReference>
<dbReference type="GO" id="GO:0016020">
    <property type="term" value="C:membrane"/>
    <property type="evidence" value="ECO:0007669"/>
    <property type="project" value="UniProtKB-SubCell"/>
</dbReference>
<protein>
    <recommendedName>
        <fullName evidence="10">Methyl-accepting chemotaxis protein</fullName>
    </recommendedName>
</protein>
<comment type="similarity">
    <text evidence="3">Belongs to the methyl-accepting chemotaxis (MCP) protein family.</text>
</comment>
<reference evidence="8 9" key="1">
    <citation type="submission" date="2017-02" db="EMBL/GenBank/DDBJ databases">
        <title>Chromobacterium haemolyticum H5244.</title>
        <authorList>
            <person name="Gulvik C.A."/>
        </authorList>
    </citation>
    <scope>NUCLEOTIDE SEQUENCE [LARGE SCALE GENOMIC DNA]</scope>
    <source>
        <strain evidence="8 9">H5244</strain>
    </source>
</reference>
<dbReference type="GO" id="GO:0007165">
    <property type="term" value="P:signal transduction"/>
    <property type="evidence" value="ECO:0007669"/>
    <property type="project" value="UniProtKB-KW"/>
</dbReference>
<dbReference type="PRINTS" id="PR00260">
    <property type="entry name" value="CHEMTRNSDUCR"/>
</dbReference>
<dbReference type="InterPro" id="IPR024478">
    <property type="entry name" value="HlyB_4HB_MCP"/>
</dbReference>
<evidence type="ECO:0000313" key="8">
    <source>
        <dbReference type="EMBL" id="OQS38193.1"/>
    </source>
</evidence>
<name>A0A1W0CU40_9NEIS</name>
<keyword evidence="5" id="KW-1133">Transmembrane helix</keyword>
<dbReference type="InterPro" id="IPR004090">
    <property type="entry name" value="Chemotax_Me-accpt_rcpt"/>
</dbReference>
<evidence type="ECO:0000256" key="2">
    <source>
        <dbReference type="ARBA" id="ARBA00023224"/>
    </source>
</evidence>
<evidence type="ECO:0000313" key="9">
    <source>
        <dbReference type="Proteomes" id="UP000192721"/>
    </source>
</evidence>
<evidence type="ECO:0008006" key="10">
    <source>
        <dbReference type="Google" id="ProtNLM"/>
    </source>
</evidence>
<gene>
    <name evidence="8" type="ORF">B0T45_13100</name>
</gene>
<evidence type="ECO:0000259" key="7">
    <source>
        <dbReference type="PROSITE" id="PS50885"/>
    </source>
</evidence>
<dbReference type="GO" id="GO:0004888">
    <property type="term" value="F:transmembrane signaling receptor activity"/>
    <property type="evidence" value="ECO:0007669"/>
    <property type="project" value="InterPro"/>
</dbReference>